<gene>
    <name evidence="2" type="ORF">PVAP13_1KG347000</name>
</gene>
<comment type="caution">
    <text evidence="2">The sequence shown here is derived from an EMBL/GenBank/DDBJ whole genome shotgun (WGS) entry which is preliminary data.</text>
</comment>
<evidence type="ECO:0000256" key="1">
    <source>
        <dbReference type="SAM" id="MobiDB-lite"/>
    </source>
</evidence>
<evidence type="ECO:0000313" key="2">
    <source>
        <dbReference type="EMBL" id="KAG2659338.1"/>
    </source>
</evidence>
<proteinExistence type="predicted"/>
<keyword evidence="3" id="KW-1185">Reference proteome</keyword>
<dbReference type="PANTHER" id="PTHR31205">
    <property type="entry name" value="ACTIN CROSS-LINKING PROTEIN (DUF569)"/>
    <property type="match status" value="1"/>
</dbReference>
<protein>
    <recommendedName>
        <fullName evidence="4">F-box domain-containing protein</fullName>
    </recommendedName>
</protein>
<accession>A0A8T0XK67</accession>
<name>A0A8T0XK67_PANVG</name>
<reference evidence="2" key="1">
    <citation type="submission" date="2020-05" db="EMBL/GenBank/DDBJ databases">
        <title>WGS assembly of Panicum virgatum.</title>
        <authorList>
            <person name="Lovell J.T."/>
            <person name="Jenkins J."/>
            <person name="Shu S."/>
            <person name="Juenger T.E."/>
            <person name="Schmutz J."/>
        </authorList>
    </citation>
    <scope>NUCLEOTIDE SEQUENCE</scope>
    <source>
        <strain evidence="2">AP13</strain>
    </source>
</reference>
<dbReference type="AlphaFoldDB" id="A0A8T0XK67"/>
<dbReference type="PANTHER" id="PTHR31205:SF69">
    <property type="entry name" value="ACTIN CROSS-LINKING PROTEIN (DUF569)"/>
    <property type="match status" value="1"/>
</dbReference>
<dbReference type="Proteomes" id="UP000823388">
    <property type="component" value="Chromosome 1K"/>
</dbReference>
<dbReference type="EMBL" id="CM029037">
    <property type="protein sequence ID" value="KAG2659338.1"/>
    <property type="molecule type" value="Genomic_DNA"/>
</dbReference>
<sequence>MLWCAARREGNVVLRNRAGGYLRANGRYLGWRKGVSVADDDGSAMMLWSLEVVPLGLRSLLIHPILHEQIDGDGKKEKVPQHMQQSIEENRGLDKQSRKQGLSELQPDCLFEVALKLPTRADILRLAATSRRLWTIIGSSDFKDAYYTTNGTSVAELIGVLNTREIQIMAISVGASVPISLNGLDNRFGIHVMDCHSGLLLLKDDFSGAMIIYDPTNGKSIPLRSPPVPQDCEFVAAGISPDESGKYSLVIALYARGSLFHYEQKRAWIATCKIHPRETEWTVYDNEIDFDLKEAEIKLPLVIASGELHLLNYNNFIISVCIKKPHTVRTQPLPFDRQMLTPSHILGVTG</sequence>
<evidence type="ECO:0000313" key="3">
    <source>
        <dbReference type="Proteomes" id="UP000823388"/>
    </source>
</evidence>
<feature type="compositionally biased region" description="Basic and acidic residues" evidence="1">
    <location>
        <begin position="88"/>
        <end position="97"/>
    </location>
</feature>
<feature type="region of interest" description="Disordered" evidence="1">
    <location>
        <begin position="73"/>
        <end position="98"/>
    </location>
</feature>
<organism evidence="2 3">
    <name type="scientific">Panicum virgatum</name>
    <name type="common">Blackwell switchgrass</name>
    <dbReference type="NCBI Taxonomy" id="38727"/>
    <lineage>
        <taxon>Eukaryota</taxon>
        <taxon>Viridiplantae</taxon>
        <taxon>Streptophyta</taxon>
        <taxon>Embryophyta</taxon>
        <taxon>Tracheophyta</taxon>
        <taxon>Spermatophyta</taxon>
        <taxon>Magnoliopsida</taxon>
        <taxon>Liliopsida</taxon>
        <taxon>Poales</taxon>
        <taxon>Poaceae</taxon>
        <taxon>PACMAD clade</taxon>
        <taxon>Panicoideae</taxon>
        <taxon>Panicodae</taxon>
        <taxon>Paniceae</taxon>
        <taxon>Panicinae</taxon>
        <taxon>Panicum</taxon>
        <taxon>Panicum sect. Hiantes</taxon>
    </lineage>
</organism>
<evidence type="ECO:0008006" key="4">
    <source>
        <dbReference type="Google" id="ProtNLM"/>
    </source>
</evidence>